<feature type="domain" description="Response regulatory" evidence="3">
    <location>
        <begin position="3"/>
        <end position="117"/>
    </location>
</feature>
<gene>
    <name evidence="4" type="ORF">RRC490</name>
</gene>
<dbReference type="RefSeq" id="WP_012034411.1">
    <property type="nucleotide sequence ID" value="NC_009464.1"/>
</dbReference>
<dbReference type="GeneID" id="5144900"/>
<dbReference type="GO" id="GO:0000160">
    <property type="term" value="P:phosphorelay signal transduction system"/>
    <property type="evidence" value="ECO:0007669"/>
    <property type="project" value="InterPro"/>
</dbReference>
<dbReference type="eggNOG" id="arCOG02385">
    <property type="taxonomic scope" value="Archaea"/>
</dbReference>
<dbReference type="STRING" id="351160.RRC490"/>
<keyword evidence="5" id="KW-1185">Reference proteome</keyword>
<keyword evidence="1 2" id="KW-0597">Phosphoprotein</keyword>
<dbReference type="CDD" id="cd17574">
    <property type="entry name" value="REC_OmpR"/>
    <property type="match status" value="1"/>
</dbReference>
<organism evidence="4 5">
    <name type="scientific">Methanocella arvoryzae (strain DSM 22066 / NBRC 105507 / MRE50)</name>
    <dbReference type="NCBI Taxonomy" id="351160"/>
    <lineage>
        <taxon>Archaea</taxon>
        <taxon>Methanobacteriati</taxon>
        <taxon>Methanobacteriota</taxon>
        <taxon>Stenosarchaea group</taxon>
        <taxon>Methanomicrobia</taxon>
        <taxon>Methanocellales</taxon>
        <taxon>Methanocellaceae</taxon>
        <taxon>Methanocella</taxon>
    </lineage>
</organism>
<dbReference type="InterPro" id="IPR001789">
    <property type="entry name" value="Sig_transdc_resp-reg_receiver"/>
</dbReference>
<name>Q0W0B1_METAR</name>
<accession>Q0W0B1</accession>
<evidence type="ECO:0000256" key="2">
    <source>
        <dbReference type="PROSITE-ProRule" id="PRU00169"/>
    </source>
</evidence>
<evidence type="ECO:0000256" key="1">
    <source>
        <dbReference type="ARBA" id="ARBA00022553"/>
    </source>
</evidence>
<protein>
    <submittedName>
        <fullName evidence="4">Response regulator (CheY-like)</fullName>
    </submittedName>
</protein>
<evidence type="ECO:0000313" key="5">
    <source>
        <dbReference type="Proteomes" id="UP000000663"/>
    </source>
</evidence>
<feature type="modified residue" description="4-aspartylphosphate" evidence="2">
    <location>
        <position position="52"/>
    </location>
</feature>
<dbReference type="PROSITE" id="PS50110">
    <property type="entry name" value="RESPONSE_REGULATORY"/>
    <property type="match status" value="1"/>
</dbReference>
<dbReference type="InterPro" id="IPR050595">
    <property type="entry name" value="Bact_response_regulator"/>
</dbReference>
<dbReference type="Proteomes" id="UP000000663">
    <property type="component" value="Chromosome"/>
</dbReference>
<dbReference type="SUPFAM" id="SSF52172">
    <property type="entry name" value="CheY-like"/>
    <property type="match status" value="1"/>
</dbReference>
<evidence type="ECO:0000313" key="4">
    <source>
        <dbReference type="EMBL" id="CAJ38182.1"/>
    </source>
</evidence>
<proteinExistence type="predicted"/>
<dbReference type="KEGG" id="rci:RRC490"/>
<dbReference type="Gene3D" id="3.40.50.2300">
    <property type="match status" value="1"/>
</dbReference>
<dbReference type="Pfam" id="PF00072">
    <property type="entry name" value="Response_reg"/>
    <property type="match status" value="1"/>
</dbReference>
<reference evidence="4 5" key="1">
    <citation type="journal article" date="2006" name="Science">
        <title>Genome of rice cluster I archaea -- the key methane producers in the rice rhizosphere.</title>
        <authorList>
            <person name="Erkel C."/>
            <person name="Kube M."/>
            <person name="Reinhardt R."/>
            <person name="Liesack W."/>
        </authorList>
    </citation>
    <scope>NUCLEOTIDE SEQUENCE [LARGE SCALE GENOMIC DNA]</scope>
    <source>
        <strain evidence="5">DSM 22066 / NBRC 105507 / MRE50</strain>
    </source>
</reference>
<dbReference type="SMART" id="SM00448">
    <property type="entry name" value="REC"/>
    <property type="match status" value="1"/>
</dbReference>
<evidence type="ECO:0000259" key="3">
    <source>
        <dbReference type="PROSITE" id="PS50110"/>
    </source>
</evidence>
<dbReference type="AlphaFoldDB" id="Q0W0B1"/>
<dbReference type="PANTHER" id="PTHR44591:SF3">
    <property type="entry name" value="RESPONSE REGULATORY DOMAIN-CONTAINING PROTEIN"/>
    <property type="match status" value="1"/>
</dbReference>
<sequence>MAKVLVVDDEVGICELIQMALTHKGHDVRYSTTGSGGIKLYSEYSPDLILLDLTLPDMDGMDFAKKVKSSEQAKNTPIILISGRILSPSEIDPALFAGVLEKPFSMSKLTDEVQKYLSKP</sequence>
<dbReference type="EMBL" id="AM114193">
    <property type="protein sequence ID" value="CAJ38182.1"/>
    <property type="molecule type" value="Genomic_DNA"/>
</dbReference>
<dbReference type="PANTHER" id="PTHR44591">
    <property type="entry name" value="STRESS RESPONSE REGULATOR PROTEIN 1"/>
    <property type="match status" value="1"/>
</dbReference>
<dbReference type="InterPro" id="IPR011006">
    <property type="entry name" value="CheY-like_superfamily"/>
</dbReference>